<evidence type="ECO:0000256" key="5">
    <source>
        <dbReference type="ARBA" id="ARBA00023242"/>
    </source>
</evidence>
<organism evidence="9 10">
    <name type="scientific">Kluyveromyces marxianus</name>
    <name type="common">Yeast</name>
    <name type="synonym">Candida kefyr</name>
    <dbReference type="NCBI Taxonomy" id="4911"/>
    <lineage>
        <taxon>Eukaryota</taxon>
        <taxon>Fungi</taxon>
        <taxon>Dikarya</taxon>
        <taxon>Ascomycota</taxon>
        <taxon>Saccharomycotina</taxon>
        <taxon>Saccharomycetes</taxon>
        <taxon>Saccharomycetales</taxon>
        <taxon>Saccharomycetaceae</taxon>
        <taxon>Kluyveromyces</taxon>
    </lineage>
</organism>
<sequence>MGRRKINIEPITHERNRTVTFIKRKAGLFKKAHELAVLCQVDVAVIILGHNNTFYEFSSVDTNDLIRHYQGDDLPHDIKGPGDYGDYVKKERVVLNPSRKRNTGSRNMPGPSSTDSSAIMGSDMRPAKRQLRNKISSSIDGASVSGSLSNGTLHDHDDDEDEDEDDEDMHEDDDVIGADEDDEDDDNEEEEDDDNEEEEDDEVDNEDGAGEKDGTTSNGKNVNISRGTGVGNAGKNRKRARRSDRSSSKNGMHSTNTSSEALTSNDTSENRHGSDSRFATVNSASATSLNSISGRQSPFSDMKSTTLSKQQNVSNMELKFNPLQEHVQRQFHNLYNSKEPRLGTPVIQPQMMNSGFLRNSMGHLQDGSDGSSKLNVQSPMTALRTMMGGATTPSPTEEVNQASASQKPSVPSNAHQQHDKMRQQYSQQKRPVLRVEIPTSNTATAIKSDGDSGTSDGHPKSANDPQRTPSNVISQALSSSPVVGDKPRTSANSGTNTGFLYNGLASSFAASPSVPLYFATPLQAQNNATSMLQIQNPQNYLMQRQLQYAQQQHQLQQNRTQVNQPQAGRNSGQTQTTMEQNSGPLTGSLPSKFAHDLIVQSPNTSIGGMFQEWPFPPNTNSSIRQGNTLPHLQTPGSMQNPSQALGHRQQAPLTFQQQQQQQQRQVQQQQPSQQQPVQQKSAQQQSTQNQEQLSPQQQQGVVMNGSPGLSPYINVNQTPTSKTFNFGNTSSTSYDSEKGPPDK</sequence>
<feature type="compositionally biased region" description="Polar residues" evidence="7">
    <location>
        <begin position="713"/>
        <end position="734"/>
    </location>
</feature>
<feature type="region of interest" description="Disordered" evidence="7">
    <location>
        <begin position="386"/>
        <end position="491"/>
    </location>
</feature>
<dbReference type="PANTHER" id="PTHR11945:SF534">
    <property type="entry name" value="MYOCYTE-SPECIFIC ENHANCER FACTOR 2"/>
    <property type="match status" value="1"/>
</dbReference>
<proteinExistence type="inferred from homology"/>
<dbReference type="SUPFAM" id="SSF55455">
    <property type="entry name" value="SRF-like"/>
    <property type="match status" value="1"/>
</dbReference>
<feature type="compositionally biased region" description="Low complexity" evidence="7">
    <location>
        <begin position="135"/>
        <end position="149"/>
    </location>
</feature>
<comment type="subcellular location">
    <subcellularLocation>
        <location evidence="1">Nucleus</location>
    </subcellularLocation>
</comment>
<dbReference type="CDD" id="cd00265">
    <property type="entry name" value="MADS_MEF2_like"/>
    <property type="match status" value="1"/>
</dbReference>
<feature type="region of interest" description="Disordered" evidence="7">
    <location>
        <begin position="93"/>
        <end position="308"/>
    </location>
</feature>
<dbReference type="Pfam" id="PF00319">
    <property type="entry name" value="SRF-TF"/>
    <property type="match status" value="1"/>
</dbReference>
<feature type="compositionally biased region" description="Polar residues" evidence="7">
    <location>
        <begin position="104"/>
        <end position="119"/>
    </location>
</feature>
<feature type="compositionally biased region" description="Polar residues" evidence="7">
    <location>
        <begin position="391"/>
        <end position="415"/>
    </location>
</feature>
<keyword evidence="10" id="KW-1185">Reference proteome</keyword>
<dbReference type="SMART" id="SM00432">
    <property type="entry name" value="MADS"/>
    <property type="match status" value="1"/>
</dbReference>
<evidence type="ECO:0000259" key="8">
    <source>
        <dbReference type="PROSITE" id="PS50066"/>
    </source>
</evidence>
<keyword evidence="5" id="KW-0539">Nucleus</keyword>
<gene>
    <name evidence="9" type="primary">SMP1</name>
    <name evidence="9" type="ORF">FIM1_54</name>
</gene>
<feature type="compositionally biased region" description="Low complexity" evidence="7">
    <location>
        <begin position="649"/>
        <end position="699"/>
    </location>
</feature>
<feature type="compositionally biased region" description="Polar residues" evidence="7">
    <location>
        <begin position="463"/>
        <end position="481"/>
    </location>
</feature>
<feature type="compositionally biased region" description="Polar residues" evidence="7">
    <location>
        <begin position="438"/>
        <end position="455"/>
    </location>
</feature>
<keyword evidence="4" id="KW-0804">Transcription</keyword>
<keyword evidence="2" id="KW-0805">Transcription regulation</keyword>
<feature type="region of interest" description="Disordered" evidence="7">
    <location>
        <begin position="552"/>
        <end position="589"/>
    </location>
</feature>
<dbReference type="PROSITE" id="PS50066">
    <property type="entry name" value="MADS_BOX_2"/>
    <property type="match status" value="1"/>
</dbReference>
<reference evidence="9 10" key="1">
    <citation type="submission" date="2016-03" db="EMBL/GenBank/DDBJ databases">
        <title>How can Kluyveromyces marxianus grow so fast - potential evolutionary course in Saccharomyces Complex revealed by comparative genomics.</title>
        <authorList>
            <person name="Mo W."/>
            <person name="Lu W."/>
            <person name="Yang X."/>
            <person name="Qi J."/>
            <person name="Lv H."/>
        </authorList>
    </citation>
    <scope>NUCLEOTIDE SEQUENCE [LARGE SCALE GENOMIC DNA]</scope>
    <source>
        <strain evidence="9 10">FIM1</strain>
    </source>
</reference>
<evidence type="ECO:0000313" key="9">
    <source>
        <dbReference type="EMBL" id="QGN13417.1"/>
    </source>
</evidence>
<dbReference type="EMBL" id="CP015054">
    <property type="protein sequence ID" value="QGN13417.1"/>
    <property type="molecule type" value="Genomic_DNA"/>
</dbReference>
<comment type="similarity">
    <text evidence="6">Belongs to the MEF2 family.</text>
</comment>
<dbReference type="PANTHER" id="PTHR11945">
    <property type="entry name" value="MADS BOX PROTEIN"/>
    <property type="match status" value="1"/>
</dbReference>
<evidence type="ECO:0000256" key="3">
    <source>
        <dbReference type="ARBA" id="ARBA00023125"/>
    </source>
</evidence>
<feature type="compositionally biased region" description="Polar residues" evidence="7">
    <location>
        <begin position="215"/>
        <end position="226"/>
    </location>
</feature>
<dbReference type="InterPro" id="IPR033896">
    <property type="entry name" value="MEF2-like_N"/>
</dbReference>
<accession>A0ABX6EQX1</accession>
<keyword evidence="3" id="KW-0238">DNA-binding</keyword>
<feature type="compositionally biased region" description="Polar residues" evidence="7">
    <location>
        <begin position="250"/>
        <end position="267"/>
    </location>
</feature>
<feature type="compositionally biased region" description="Polar residues" evidence="7">
    <location>
        <begin position="568"/>
        <end position="589"/>
    </location>
</feature>
<feature type="compositionally biased region" description="Polar residues" evidence="7">
    <location>
        <begin position="277"/>
        <end position="308"/>
    </location>
</feature>
<feature type="compositionally biased region" description="Polar residues" evidence="7">
    <location>
        <begin position="618"/>
        <end position="643"/>
    </location>
</feature>
<feature type="domain" description="MADS-box" evidence="8">
    <location>
        <begin position="1"/>
        <end position="61"/>
    </location>
</feature>
<evidence type="ECO:0000256" key="2">
    <source>
        <dbReference type="ARBA" id="ARBA00023015"/>
    </source>
</evidence>
<dbReference type="InterPro" id="IPR002100">
    <property type="entry name" value="TF_MADSbox"/>
</dbReference>
<evidence type="ECO:0000256" key="1">
    <source>
        <dbReference type="ARBA" id="ARBA00004123"/>
    </source>
</evidence>
<name>A0ABX6EQX1_KLUMA</name>
<feature type="compositionally biased region" description="Acidic residues" evidence="7">
    <location>
        <begin position="157"/>
        <end position="208"/>
    </location>
</feature>
<feature type="region of interest" description="Disordered" evidence="7">
    <location>
        <begin position="608"/>
        <end position="743"/>
    </location>
</feature>
<evidence type="ECO:0000256" key="4">
    <source>
        <dbReference type="ARBA" id="ARBA00023163"/>
    </source>
</evidence>
<evidence type="ECO:0000313" key="10">
    <source>
        <dbReference type="Proteomes" id="UP000422736"/>
    </source>
</evidence>
<dbReference type="Gene3D" id="3.40.1810.10">
    <property type="entry name" value="Transcription factor, MADS-box"/>
    <property type="match status" value="1"/>
</dbReference>
<dbReference type="Proteomes" id="UP000422736">
    <property type="component" value="Chromosome 1"/>
</dbReference>
<reference evidence="9 10" key="2">
    <citation type="submission" date="2019-11" db="EMBL/GenBank/DDBJ databases">
        <authorList>
            <person name="Lu H."/>
        </authorList>
    </citation>
    <scope>NUCLEOTIDE SEQUENCE [LARGE SCALE GENOMIC DNA]</scope>
    <source>
        <strain evidence="9 10">FIM1</strain>
    </source>
</reference>
<evidence type="ECO:0000256" key="6">
    <source>
        <dbReference type="ARBA" id="ARBA00025805"/>
    </source>
</evidence>
<feature type="compositionally biased region" description="Low complexity" evidence="7">
    <location>
        <begin position="552"/>
        <end position="567"/>
    </location>
</feature>
<protein>
    <submittedName>
        <fullName evidence="9">Transcription factor SMP1</fullName>
    </submittedName>
</protein>
<evidence type="ECO:0000256" key="7">
    <source>
        <dbReference type="SAM" id="MobiDB-lite"/>
    </source>
</evidence>
<dbReference type="InterPro" id="IPR036879">
    <property type="entry name" value="TF_MADSbox_sf"/>
</dbReference>
<dbReference type="PRINTS" id="PR00404">
    <property type="entry name" value="MADSDOMAIN"/>
</dbReference>